<evidence type="ECO:0000256" key="2">
    <source>
        <dbReference type="ARBA" id="ARBA00023002"/>
    </source>
</evidence>
<evidence type="ECO:0000313" key="6">
    <source>
        <dbReference type="EMBL" id="MCD9097294.1"/>
    </source>
</evidence>
<comment type="similarity">
    <text evidence="1 4">Belongs to the aldehyde dehydrogenase family.</text>
</comment>
<dbReference type="CDD" id="cd07139">
    <property type="entry name" value="ALDH_AldA-Rv0768"/>
    <property type="match status" value="1"/>
</dbReference>
<evidence type="ECO:0000256" key="1">
    <source>
        <dbReference type="ARBA" id="ARBA00009986"/>
    </source>
</evidence>
<feature type="domain" description="Aldehyde dehydrogenase" evidence="5">
    <location>
        <begin position="20"/>
        <end position="483"/>
    </location>
</feature>
<dbReference type="InterPro" id="IPR016163">
    <property type="entry name" value="Ald_DH_C"/>
</dbReference>
<organism evidence="6 7">
    <name type="scientific">Luteimonas fraxinea</name>
    <dbReference type="NCBI Taxonomy" id="2901869"/>
    <lineage>
        <taxon>Bacteria</taxon>
        <taxon>Pseudomonadati</taxon>
        <taxon>Pseudomonadota</taxon>
        <taxon>Gammaproteobacteria</taxon>
        <taxon>Lysobacterales</taxon>
        <taxon>Lysobacteraceae</taxon>
        <taxon>Luteimonas</taxon>
    </lineage>
</organism>
<feature type="active site" evidence="3">
    <location>
        <position position="259"/>
    </location>
</feature>
<reference evidence="6" key="1">
    <citation type="submission" date="2021-12" db="EMBL/GenBank/DDBJ databases">
        <authorList>
            <person name="Ulrich A."/>
        </authorList>
    </citation>
    <scope>NUCLEOTIDE SEQUENCE</scope>
    <source>
        <strain evidence="6">A1P009</strain>
    </source>
</reference>
<dbReference type="InterPro" id="IPR016162">
    <property type="entry name" value="Ald_DH_N"/>
</dbReference>
<dbReference type="Gene3D" id="3.40.309.10">
    <property type="entry name" value="Aldehyde Dehydrogenase, Chain A, domain 2"/>
    <property type="match status" value="1"/>
</dbReference>
<dbReference type="PANTHER" id="PTHR42804:SF1">
    <property type="entry name" value="ALDEHYDE DEHYDROGENASE-RELATED"/>
    <property type="match status" value="1"/>
</dbReference>
<name>A0ABS8UF01_9GAMM</name>
<comment type="caution">
    <text evidence="6">The sequence shown here is derived from an EMBL/GenBank/DDBJ whole genome shotgun (WGS) entry which is preliminary data.</text>
</comment>
<dbReference type="RefSeq" id="WP_232136310.1">
    <property type="nucleotide sequence ID" value="NZ_CP089507.1"/>
</dbReference>
<gene>
    <name evidence="6" type="ORF">LTT95_10135</name>
</gene>
<dbReference type="Gene3D" id="3.40.605.10">
    <property type="entry name" value="Aldehyde Dehydrogenase, Chain A, domain 1"/>
    <property type="match status" value="1"/>
</dbReference>
<evidence type="ECO:0000256" key="4">
    <source>
        <dbReference type="RuleBase" id="RU003345"/>
    </source>
</evidence>
<evidence type="ECO:0000256" key="3">
    <source>
        <dbReference type="PROSITE-ProRule" id="PRU10007"/>
    </source>
</evidence>
<dbReference type="InterPro" id="IPR015590">
    <property type="entry name" value="Aldehyde_DH_dom"/>
</dbReference>
<protein>
    <submittedName>
        <fullName evidence="6">Aldehyde dehydrogenase</fullName>
    </submittedName>
</protein>
<accession>A0ABS8UF01</accession>
<reference evidence="6" key="2">
    <citation type="journal article" date="2022" name="Syst. Appl. Microbiol.">
        <title>Physiological and genomic characterisation of Luteimonas fraxinea sp. nov., a bacterial species associated with trees tolerant to ash dieback.</title>
        <authorList>
            <person name="Ulrich K."/>
            <person name="Becker R."/>
            <person name="Behrendt U."/>
            <person name="Kube M."/>
            <person name="Schneck V."/>
            <person name="Ulrich A."/>
        </authorList>
    </citation>
    <scope>NUCLEOTIDE SEQUENCE</scope>
    <source>
        <strain evidence="6">A1P009</strain>
    </source>
</reference>
<keyword evidence="2 4" id="KW-0560">Oxidoreductase</keyword>
<dbReference type="PROSITE" id="PS00687">
    <property type="entry name" value="ALDEHYDE_DEHYDR_GLU"/>
    <property type="match status" value="1"/>
</dbReference>
<dbReference type="SUPFAM" id="SSF53720">
    <property type="entry name" value="ALDH-like"/>
    <property type="match status" value="1"/>
</dbReference>
<dbReference type="InterPro" id="IPR016161">
    <property type="entry name" value="Ald_DH/histidinol_DH"/>
</dbReference>
<keyword evidence="7" id="KW-1185">Reference proteome</keyword>
<sequence length="486" mass="51965">MNSNGTSVRVPRTFFIDGAWVAPLSDRRIRIISPVTEQPLMDYPEASPADIDAAVAAAREAFDSGPWPHTTPSERAAVLRRTALEIERRAEEIAQDWTMQIGAPIAIGRLLVPDNAKIFHYYADLLESDGFGFVDERTRLDGGRTLVCREPVGVCATVTPWNAAMVLMSYKIAAGLAAGCTFVSKPSPETPLEGYVLAECLEAAGLPNGVFNLVPAGAEVGEYLVRHPGIDKVAFTGSTAAGKRIASICAERLARVTLELGGKSAAVLLDDADFDKALPSIAMYSMPSSGQVCFALTRILVPKARAQEFTGLLVRALSMFTVGDPADPQVFMGPLSKASQYERVLQYIETGKAEGATLVLGGGRPAHLHTGYYIAPTVFTDVTPDMTIAQEEIFGPVVAILAYEDEADAVRIANDSAYGLSGSVFSSDPERALRVARRIRTGNLTINGSVVDPTMPIGGFKASGWGREGGREGLHSYLEVKTISIV</sequence>
<dbReference type="EMBL" id="JAJQKU010000003">
    <property type="protein sequence ID" value="MCD9097294.1"/>
    <property type="molecule type" value="Genomic_DNA"/>
</dbReference>
<dbReference type="Pfam" id="PF00171">
    <property type="entry name" value="Aldedh"/>
    <property type="match status" value="1"/>
</dbReference>
<dbReference type="InterPro" id="IPR029510">
    <property type="entry name" value="Ald_DH_CS_GLU"/>
</dbReference>
<evidence type="ECO:0000313" key="7">
    <source>
        <dbReference type="Proteomes" id="UP001430360"/>
    </source>
</evidence>
<proteinExistence type="inferred from homology"/>
<evidence type="ECO:0000259" key="5">
    <source>
        <dbReference type="Pfam" id="PF00171"/>
    </source>
</evidence>
<dbReference type="Proteomes" id="UP001430360">
    <property type="component" value="Unassembled WGS sequence"/>
</dbReference>
<dbReference type="PANTHER" id="PTHR42804">
    <property type="entry name" value="ALDEHYDE DEHYDROGENASE"/>
    <property type="match status" value="1"/>
</dbReference>